<feature type="compositionally biased region" description="Basic and acidic residues" evidence="1">
    <location>
        <begin position="1"/>
        <end position="13"/>
    </location>
</feature>
<reference evidence="2" key="1">
    <citation type="journal article" date="2018" name="Nat. Commun.">
        <title>Diversity and evolution of the emerging Pandoraviridae family.</title>
        <authorList>
            <person name="Legendre M."/>
            <person name="Fabre E."/>
            <person name="Poirot O."/>
            <person name="Jeudy S."/>
            <person name="Lartigue A."/>
            <person name="Alempic J.M."/>
            <person name="Beucher L."/>
            <person name="Philippe N."/>
            <person name="Bertaux L."/>
            <person name="Christo-Foroux E."/>
            <person name="Labadie K."/>
            <person name="Coute Y."/>
            <person name="Abergel C."/>
            <person name="Claverie J.M."/>
        </authorList>
    </citation>
    <scope>NUCLEOTIDE SEQUENCE [LARGE SCALE GENOMIC DNA]</scope>
    <source>
        <strain evidence="2">Quercus</strain>
    </source>
</reference>
<gene>
    <name evidence="2" type="ORF">pqer_cds_360</name>
</gene>
<feature type="region of interest" description="Disordered" evidence="1">
    <location>
        <begin position="1"/>
        <end position="175"/>
    </location>
</feature>
<feature type="compositionally biased region" description="Polar residues" evidence="1">
    <location>
        <begin position="1043"/>
        <end position="1054"/>
    </location>
</feature>
<proteinExistence type="predicted"/>
<feature type="compositionally biased region" description="Low complexity" evidence="1">
    <location>
        <begin position="67"/>
        <end position="86"/>
    </location>
</feature>
<feature type="region of interest" description="Disordered" evidence="1">
    <location>
        <begin position="814"/>
        <end position="880"/>
    </location>
</feature>
<feature type="compositionally biased region" description="Basic residues" evidence="1">
    <location>
        <begin position="828"/>
        <end position="843"/>
    </location>
</feature>
<feature type="region of interest" description="Disordered" evidence="1">
    <location>
        <begin position="1006"/>
        <end position="1054"/>
    </location>
</feature>
<feature type="compositionally biased region" description="Low complexity" evidence="1">
    <location>
        <begin position="867"/>
        <end position="880"/>
    </location>
</feature>
<dbReference type="Proteomes" id="UP000248852">
    <property type="component" value="Segment"/>
</dbReference>
<evidence type="ECO:0000256" key="1">
    <source>
        <dbReference type="SAM" id="MobiDB-lite"/>
    </source>
</evidence>
<feature type="region of interest" description="Disordered" evidence="1">
    <location>
        <begin position="680"/>
        <end position="769"/>
    </location>
</feature>
<evidence type="ECO:0000313" key="2">
    <source>
        <dbReference type="EMBL" id="AVK74782.1"/>
    </source>
</evidence>
<dbReference type="GeneID" id="36843923"/>
<protein>
    <submittedName>
        <fullName evidence="2">Uncharacterized protein</fullName>
    </submittedName>
</protein>
<sequence>MDDPRSATGDRDAPPSAKPESLDDIARMLFAPSVAEEGQQPASDDDYRALYENLLGGQGRVEPATHSPEPLSRQQQPLQPHQQQPPTDHPTPTDRPGASSLVASDARPPTRRTPEPRRPVGRRSNPTKTTYRDAPKPLNGRVYNPVRFRSHYNPFDRGTRATPRQGEAREFSGHADEAGSIGEIFRVYIIDDVEHKKGVERDCRLLRHHVHDIVWGLPEWVNRNGRTVHGVPPTPTDEYEVRINPAHAGAPLSEVPMHDRTRVFLTVRNPPPTGPLVPFTVAPIPTPGEPAGLTVIDRVRRALDAADTPDTRAVVTARGEPLDCLDPNRDLVNLGQEVSLAVHARHMLAVRTALVARRFLVKDAMFRERALHIGPMSPALLQREAAGLVDRCRANGIGEDEIVLSAEMPLRTYVIMRLAELGSERYNDAYLANPRFREEFKDRGPARLSPPQTEQLSDAFYWVHLAPEDRRVPKFEEVIRFYQQRGVEVRLNRPHVKSGASVGRTSESGALRSFKQHSMATHSVLQSKYKILAPSGEVQALRTVKPRTKAPSAVERNPAAARIDGLAAAAAAARRASAFAASAPAPLSSSGPTAIRRLGNTGVARFLKASAPLAQTAVAAPTRDEGLPTHTSCPKPVVVAAHVLDAATAAGTCTDDAVANIDHSDDALHADALVGDSVSVSARSPTKSPSLFRLPLPPPSTTAVPANPIKDEMDNGSDLSAAPAFSVERQPKPDPAVDRAKETCSWTDPDPHPNQDNDQNQDQDMDQHRQGASDLLALRRRAIAFPDPVVVGAPPEGVTETVLTWASVRDKVTQAEAAPVPTTTKQPRSGRKREKTTKKRAKHSSTSSTRAAASEKPRTSKRRRDASTAQASASTSSSVVTPHVADMATLLSLLPRQGESLLLPIVHLRPPEGASMLPGFGAPYVRLPCPALGSCSGGPQRMLLQQLPVLMPPGAAGGITMPFGPSTAGSLPMMVQPQHDNRLAVPIAPRPAPADPVADTARARYANNNNDGSAKDTGHTDGSGDDNNNNRNFEGHSPWWQPDGQSTGSAAQHNSADWLNLLSVMDSDRAH</sequence>
<organism evidence="2">
    <name type="scientific">Pandoravirus quercus</name>
    <dbReference type="NCBI Taxonomy" id="2107709"/>
    <lineage>
        <taxon>Viruses</taxon>
        <taxon>Pandoravirus</taxon>
    </lineage>
</organism>
<dbReference type="EMBL" id="MG011689">
    <property type="protein sequence ID" value="AVK74782.1"/>
    <property type="molecule type" value="Genomic_DNA"/>
</dbReference>
<feature type="compositionally biased region" description="Basic and acidic residues" evidence="1">
    <location>
        <begin position="166"/>
        <end position="175"/>
    </location>
</feature>
<name>A0A2U7U8S2_9VIRU</name>
<dbReference type="RefSeq" id="YP_009483051.1">
    <property type="nucleotide sequence ID" value="NC_037667.1"/>
</dbReference>
<accession>A0A2U7U8S2</accession>
<feature type="compositionally biased region" description="Basic and acidic residues" evidence="1">
    <location>
        <begin position="729"/>
        <end position="742"/>
    </location>
</feature>
<dbReference type="KEGG" id="vg:36843923"/>